<name>A4J3K2_DESRM</name>
<organism evidence="1 2">
    <name type="scientific">Desulforamulus reducens (strain ATCC BAA-1160 / DSM 100696 / MI-1)</name>
    <name type="common">Desulfotomaculum reducens</name>
    <dbReference type="NCBI Taxonomy" id="349161"/>
    <lineage>
        <taxon>Bacteria</taxon>
        <taxon>Bacillati</taxon>
        <taxon>Bacillota</taxon>
        <taxon>Clostridia</taxon>
        <taxon>Eubacteriales</taxon>
        <taxon>Peptococcaceae</taxon>
        <taxon>Desulforamulus</taxon>
    </lineage>
</organism>
<dbReference type="OrthoDB" id="1787260at2"/>
<evidence type="ECO:0000313" key="2">
    <source>
        <dbReference type="Proteomes" id="UP000001556"/>
    </source>
</evidence>
<dbReference type="EMBL" id="CP000612">
    <property type="protein sequence ID" value="ABO49655.1"/>
    <property type="molecule type" value="Genomic_DNA"/>
</dbReference>
<dbReference type="Proteomes" id="UP000001556">
    <property type="component" value="Chromosome"/>
</dbReference>
<dbReference type="KEGG" id="drm:Dred_1120"/>
<keyword evidence="2" id="KW-1185">Reference proteome</keyword>
<dbReference type="RefSeq" id="WP_011877481.1">
    <property type="nucleotide sequence ID" value="NC_009253.1"/>
</dbReference>
<dbReference type="AlphaFoldDB" id="A4J3K2"/>
<reference evidence="1 2" key="1">
    <citation type="submission" date="2007-03" db="EMBL/GenBank/DDBJ databases">
        <title>Complete sequence of Desulfotomaculum reducens MI-1.</title>
        <authorList>
            <consortium name="US DOE Joint Genome Institute"/>
            <person name="Copeland A."/>
            <person name="Lucas S."/>
            <person name="Lapidus A."/>
            <person name="Barry K."/>
            <person name="Detter J.C."/>
            <person name="Glavina del Rio T."/>
            <person name="Hammon N."/>
            <person name="Israni S."/>
            <person name="Dalin E."/>
            <person name="Tice H."/>
            <person name="Pitluck S."/>
            <person name="Sims D."/>
            <person name="Brettin T."/>
            <person name="Bruce D."/>
            <person name="Han C."/>
            <person name="Tapia R."/>
            <person name="Schmutz J."/>
            <person name="Larimer F."/>
            <person name="Land M."/>
            <person name="Hauser L."/>
            <person name="Kyrpides N."/>
            <person name="Kim E."/>
            <person name="Tebo B.M."/>
            <person name="Richardson P."/>
        </authorList>
    </citation>
    <scope>NUCLEOTIDE SEQUENCE [LARGE SCALE GENOMIC DNA]</scope>
    <source>
        <strain evidence="1 2">MI-1</strain>
    </source>
</reference>
<dbReference type="STRING" id="349161.Dred_1120"/>
<protein>
    <submittedName>
        <fullName evidence="1">Uncharacterized protein</fullName>
    </submittedName>
</protein>
<gene>
    <name evidence="1" type="ordered locus">Dred_1120</name>
</gene>
<dbReference type="HOGENOM" id="CLU_2600377_0_0_9"/>
<evidence type="ECO:0000313" key="1">
    <source>
        <dbReference type="EMBL" id="ABO49655.1"/>
    </source>
</evidence>
<proteinExistence type="predicted"/>
<accession>A4J3K2</accession>
<sequence>MGCSSCGSGGLGGISVGSSDTITELIRVIGLDEANKMLAKDYVFVSMYFNQTEQQEIYILSRVKPTKKTGKTIGFIPRD</sequence>